<reference evidence="1 2" key="1">
    <citation type="journal article" date="2019" name="Environ. Microbiol.">
        <title>At the nexus of three kingdoms: the genome of the mycorrhizal fungus Gigaspora margarita provides insights into plant, endobacterial and fungal interactions.</title>
        <authorList>
            <person name="Venice F."/>
            <person name="Ghignone S."/>
            <person name="Salvioli di Fossalunga A."/>
            <person name="Amselem J."/>
            <person name="Novero M."/>
            <person name="Xianan X."/>
            <person name="Sedzielewska Toro K."/>
            <person name="Morin E."/>
            <person name="Lipzen A."/>
            <person name="Grigoriev I.V."/>
            <person name="Henrissat B."/>
            <person name="Martin F.M."/>
            <person name="Bonfante P."/>
        </authorList>
    </citation>
    <scope>NUCLEOTIDE SEQUENCE [LARGE SCALE GENOMIC DNA]</scope>
    <source>
        <strain evidence="1 2">BEG34</strain>
    </source>
</reference>
<evidence type="ECO:0000313" key="1">
    <source>
        <dbReference type="EMBL" id="KAF0556091.1"/>
    </source>
</evidence>
<proteinExistence type="predicted"/>
<protein>
    <submittedName>
        <fullName evidence="1">Uncharacterized protein</fullName>
    </submittedName>
</protein>
<dbReference type="EMBL" id="WTPW01000036">
    <property type="protein sequence ID" value="KAF0556091.1"/>
    <property type="molecule type" value="Genomic_DNA"/>
</dbReference>
<accession>A0A8H4EUP4</accession>
<dbReference type="Proteomes" id="UP000439903">
    <property type="component" value="Unassembled WGS sequence"/>
</dbReference>
<dbReference type="OrthoDB" id="2346010at2759"/>
<sequence length="118" mass="14121">MPYILSQFYGVFKGYIHRRFPKFGRVRCLFQGDNAYTLLGQILNDKQWGVKYFANEQRTYITFQPPRKRAPHLKKKEIKPRITQLIVNWYQKVKTDTHGHVIWAGYISFRFLVARGHS</sequence>
<gene>
    <name evidence="1" type="ORF">F8M41_016296</name>
</gene>
<dbReference type="AlphaFoldDB" id="A0A8H4EUP4"/>
<comment type="caution">
    <text evidence="1">The sequence shown here is derived from an EMBL/GenBank/DDBJ whole genome shotgun (WGS) entry which is preliminary data.</text>
</comment>
<keyword evidence="2" id="KW-1185">Reference proteome</keyword>
<evidence type="ECO:0000313" key="2">
    <source>
        <dbReference type="Proteomes" id="UP000439903"/>
    </source>
</evidence>
<name>A0A8H4EUP4_GIGMA</name>
<organism evidence="1 2">
    <name type="scientific">Gigaspora margarita</name>
    <dbReference type="NCBI Taxonomy" id="4874"/>
    <lineage>
        <taxon>Eukaryota</taxon>
        <taxon>Fungi</taxon>
        <taxon>Fungi incertae sedis</taxon>
        <taxon>Mucoromycota</taxon>
        <taxon>Glomeromycotina</taxon>
        <taxon>Glomeromycetes</taxon>
        <taxon>Diversisporales</taxon>
        <taxon>Gigasporaceae</taxon>
        <taxon>Gigaspora</taxon>
    </lineage>
</organism>